<evidence type="ECO:0000313" key="1">
    <source>
        <dbReference type="EMBL" id="MFB9230705.1"/>
    </source>
</evidence>
<organism evidence="1 2">
    <name type="scientific">Pseudohalocynthiibacter aestuariivivens</name>
    <dbReference type="NCBI Taxonomy" id="1591409"/>
    <lineage>
        <taxon>Bacteria</taxon>
        <taxon>Pseudomonadati</taxon>
        <taxon>Pseudomonadota</taxon>
        <taxon>Alphaproteobacteria</taxon>
        <taxon>Rhodobacterales</taxon>
        <taxon>Paracoccaceae</taxon>
        <taxon>Pseudohalocynthiibacter</taxon>
    </lineage>
</organism>
<evidence type="ECO:0000313" key="2">
    <source>
        <dbReference type="Proteomes" id="UP001589683"/>
    </source>
</evidence>
<dbReference type="InterPro" id="IPR038444">
    <property type="entry name" value="DUF465_sf"/>
</dbReference>
<proteinExistence type="predicted"/>
<keyword evidence="2" id="KW-1185">Reference proteome</keyword>
<accession>A0ABV5JC81</accession>
<dbReference type="EMBL" id="JBHMEA010000007">
    <property type="protein sequence ID" value="MFB9230705.1"/>
    <property type="molecule type" value="Genomic_DNA"/>
</dbReference>
<dbReference type="Pfam" id="PF04325">
    <property type="entry name" value="DUF465"/>
    <property type="match status" value="1"/>
</dbReference>
<dbReference type="RefSeq" id="WP_213887410.1">
    <property type="nucleotide sequence ID" value="NZ_JAGFNU010000001.1"/>
</dbReference>
<name>A0ABV5JC81_9RHOB</name>
<dbReference type="Proteomes" id="UP001589683">
    <property type="component" value="Unassembled WGS sequence"/>
</dbReference>
<protein>
    <submittedName>
        <fullName evidence="1">YdcH family protein</fullName>
    </submittedName>
</protein>
<sequence>MSHTPHELAEEFPDKVELISELKQSNAHFAGLVDKYHEINRAIHRAETNVEPTEELHEVEMRKERMMLKDDIWKMLSA</sequence>
<gene>
    <name evidence="1" type="ORF">ACFFUT_02750</name>
</gene>
<dbReference type="Gene3D" id="6.10.280.50">
    <property type="match status" value="1"/>
</dbReference>
<dbReference type="InterPro" id="IPR007420">
    <property type="entry name" value="DUF465"/>
</dbReference>
<reference evidence="1 2" key="1">
    <citation type="submission" date="2024-09" db="EMBL/GenBank/DDBJ databases">
        <authorList>
            <person name="Sun Q."/>
            <person name="Mori K."/>
        </authorList>
    </citation>
    <scope>NUCLEOTIDE SEQUENCE [LARGE SCALE GENOMIC DNA]</scope>
    <source>
        <strain evidence="1 2">CECT 8726</strain>
    </source>
</reference>
<comment type="caution">
    <text evidence="1">The sequence shown here is derived from an EMBL/GenBank/DDBJ whole genome shotgun (WGS) entry which is preliminary data.</text>
</comment>